<dbReference type="EMBL" id="CAADGH010000016">
    <property type="protein sequence ID" value="VFK75168.1"/>
    <property type="molecule type" value="Genomic_DNA"/>
</dbReference>
<protein>
    <submittedName>
        <fullName evidence="2">Uncharacterized protein</fullName>
    </submittedName>
</protein>
<gene>
    <name evidence="3" type="ORF">BECKMB1821H_GA0114242_101650</name>
    <name evidence="2" type="ORF">BECKMB1821I_GA0114274_101450</name>
</gene>
<feature type="transmembrane region" description="Helical" evidence="1">
    <location>
        <begin position="12"/>
        <end position="34"/>
    </location>
</feature>
<proteinExistence type="predicted"/>
<reference evidence="2" key="1">
    <citation type="submission" date="2019-02" db="EMBL/GenBank/DDBJ databases">
        <authorList>
            <person name="Gruber-Vodicka R. H."/>
            <person name="Seah K. B. B."/>
        </authorList>
    </citation>
    <scope>NUCLEOTIDE SEQUENCE</scope>
    <source>
        <strain evidence="3">BECK_BZ198</strain>
        <strain evidence="2">BECK_BZ199</strain>
    </source>
</reference>
<organism evidence="2">
    <name type="scientific">Candidatus Kentrum sp. MB</name>
    <dbReference type="NCBI Taxonomy" id="2138164"/>
    <lineage>
        <taxon>Bacteria</taxon>
        <taxon>Pseudomonadati</taxon>
        <taxon>Pseudomonadota</taxon>
        <taxon>Gammaproteobacteria</taxon>
        <taxon>Candidatus Kentrum</taxon>
    </lineage>
</organism>
<evidence type="ECO:0000313" key="2">
    <source>
        <dbReference type="EMBL" id="VFK30286.1"/>
    </source>
</evidence>
<feature type="transmembrane region" description="Helical" evidence="1">
    <location>
        <begin position="40"/>
        <end position="58"/>
    </location>
</feature>
<dbReference type="EMBL" id="CAADFQ010000014">
    <property type="protein sequence ID" value="VFK30286.1"/>
    <property type="molecule type" value="Genomic_DNA"/>
</dbReference>
<dbReference type="AlphaFoldDB" id="A0A450XM03"/>
<accession>A0A450XM03</accession>
<keyword evidence="1" id="KW-0472">Membrane</keyword>
<evidence type="ECO:0000313" key="3">
    <source>
        <dbReference type="EMBL" id="VFK75168.1"/>
    </source>
</evidence>
<keyword evidence="1" id="KW-1133">Transmembrane helix</keyword>
<sequence length="257" mass="29429">MQHHGTKILLKVKFYAYIILAVLAIVIFPVLAIIDAVDDRTLLALISFSLGGIIVLLLEDHASTFRKAFIPGADAYKQIGNEINKASQIWMLSYTSVMWINGDTFGEEFKKVFSSGGDNRILVYNPESEEYKNSLLHQIVDGPLNNPYRAENAAMMKRNFLQHLLHLTELSDVRVKAIDRMPSWNLLIFNPMDRARTHIFVILKTYATNGFRDPHIFSLTPHDGLVFEMFLSDFSKMWADAKEKDENHWTSLLHTTQ</sequence>
<evidence type="ECO:0000256" key="1">
    <source>
        <dbReference type="SAM" id="Phobius"/>
    </source>
</evidence>
<keyword evidence="1" id="KW-0812">Transmembrane</keyword>
<name>A0A450XM03_9GAMM</name>